<evidence type="ECO:0000256" key="5">
    <source>
        <dbReference type="ARBA" id="ARBA00023242"/>
    </source>
</evidence>
<keyword evidence="4" id="KW-0677">Repeat</keyword>
<dbReference type="SMART" id="SM00544">
    <property type="entry name" value="MA3"/>
    <property type="match status" value="2"/>
</dbReference>
<evidence type="ECO:0000256" key="4">
    <source>
        <dbReference type="ARBA" id="ARBA00022737"/>
    </source>
</evidence>
<evidence type="ECO:0000256" key="1">
    <source>
        <dbReference type="ARBA" id="ARBA00004496"/>
    </source>
</evidence>
<proteinExistence type="inferred from homology"/>
<evidence type="ECO:0000256" key="3">
    <source>
        <dbReference type="ARBA" id="ARBA00022490"/>
    </source>
</evidence>
<evidence type="ECO:0000256" key="2">
    <source>
        <dbReference type="ARBA" id="ARBA00005497"/>
    </source>
</evidence>
<feature type="domain" description="MI" evidence="7">
    <location>
        <begin position="257"/>
        <end position="374"/>
    </location>
</feature>
<accession>A0AAD7U4I6</accession>
<feature type="region of interest" description="Disordered" evidence="6">
    <location>
        <begin position="1"/>
        <end position="40"/>
    </location>
</feature>
<dbReference type="Pfam" id="PF02847">
    <property type="entry name" value="MA3"/>
    <property type="match status" value="2"/>
</dbReference>
<protein>
    <recommendedName>
        <fullName evidence="7">MI domain-containing protein</fullName>
    </recommendedName>
</protein>
<gene>
    <name evidence="8" type="ORF">CTAYLR_007424</name>
</gene>
<dbReference type="PROSITE" id="PS51366">
    <property type="entry name" value="MI"/>
    <property type="match status" value="2"/>
</dbReference>
<comment type="caution">
    <text evidence="8">The sequence shown here is derived from an EMBL/GenBank/DDBJ whole genome shotgun (WGS) entry which is preliminary data.</text>
</comment>
<evidence type="ECO:0000256" key="6">
    <source>
        <dbReference type="SAM" id="MobiDB-lite"/>
    </source>
</evidence>
<dbReference type="PANTHER" id="PTHR12626">
    <property type="entry name" value="PROGRAMMED CELL DEATH 4"/>
    <property type="match status" value="1"/>
</dbReference>
<feature type="domain" description="MI" evidence="7">
    <location>
        <begin position="98"/>
        <end position="219"/>
    </location>
</feature>
<evidence type="ECO:0000259" key="7">
    <source>
        <dbReference type="PROSITE" id="PS51366"/>
    </source>
</evidence>
<dbReference type="GO" id="GO:0045892">
    <property type="term" value="P:negative regulation of DNA-templated transcription"/>
    <property type="evidence" value="ECO:0007669"/>
    <property type="project" value="InterPro"/>
</dbReference>
<dbReference type="InterPro" id="IPR003891">
    <property type="entry name" value="Initiation_fac_eIF4g_MI"/>
</dbReference>
<dbReference type="AlphaFoldDB" id="A0AAD7U4I6"/>
<sequence length="374" mass="40598">MAAVEKPRVGPRAESATIRSSTKYSKVPKKAPHGGGHKFLWKDKTNDGTTYLDAVDPGDPVYSSGNEEDVVLVSGSGTANGTKFQSKPVLGPKYTLAEFKRRLSAVLDELFTSSEVDEAILAISELECSEFAFEIVKKGVSKALDRRAHERELCSKLFSASVPKLMTTRDVTKGFERLFESLDDLVLDAPLAPSIVGDFLVRCVVDEALPPAVLCDRVFAALGGAVVGRARRILSREHAGAKLERIWGPADGRDAAELKLVIDQILGEFLVANDVSEAVKCVRELEAPNFGHEVVKRAVKVALAKPKSIRDNISNLIKALAHDDKTSPCLTPIQAQLGFKRLTDDLPDLTLDVPNAKAILDDFELKAKEDGVLL</sequence>
<organism evidence="8 9">
    <name type="scientific">Chrysophaeum taylorii</name>
    <dbReference type="NCBI Taxonomy" id="2483200"/>
    <lineage>
        <taxon>Eukaryota</taxon>
        <taxon>Sar</taxon>
        <taxon>Stramenopiles</taxon>
        <taxon>Ochrophyta</taxon>
        <taxon>Pelagophyceae</taxon>
        <taxon>Pelagomonadales</taxon>
        <taxon>Pelagomonadaceae</taxon>
        <taxon>Chrysophaeum</taxon>
    </lineage>
</organism>
<dbReference type="PANTHER" id="PTHR12626:SF0">
    <property type="entry name" value="PROGRAMMED CELL DEATH PROTEIN 4"/>
    <property type="match status" value="1"/>
</dbReference>
<keyword evidence="3" id="KW-0963">Cytoplasm</keyword>
<keyword evidence="5" id="KW-0539">Nucleus</keyword>
<evidence type="ECO:0000313" key="9">
    <source>
        <dbReference type="Proteomes" id="UP001230188"/>
    </source>
</evidence>
<keyword evidence="9" id="KW-1185">Reference proteome</keyword>
<comment type="similarity">
    <text evidence="2">Belongs to the PDCD4 family.</text>
</comment>
<feature type="compositionally biased region" description="Basic residues" evidence="6">
    <location>
        <begin position="26"/>
        <end position="36"/>
    </location>
</feature>
<dbReference type="SUPFAM" id="SSF48371">
    <property type="entry name" value="ARM repeat"/>
    <property type="match status" value="2"/>
</dbReference>
<comment type="subcellular location">
    <subcellularLocation>
        <location evidence="1">Cytoplasm</location>
    </subcellularLocation>
</comment>
<dbReference type="Gene3D" id="1.25.40.180">
    <property type="match status" value="2"/>
</dbReference>
<dbReference type="Proteomes" id="UP001230188">
    <property type="component" value="Unassembled WGS sequence"/>
</dbReference>
<dbReference type="InterPro" id="IPR039778">
    <property type="entry name" value="PDCD4"/>
</dbReference>
<evidence type="ECO:0000313" key="8">
    <source>
        <dbReference type="EMBL" id="KAJ8598136.1"/>
    </source>
</evidence>
<dbReference type="GO" id="GO:0005737">
    <property type="term" value="C:cytoplasm"/>
    <property type="evidence" value="ECO:0007669"/>
    <property type="project" value="UniProtKB-SubCell"/>
</dbReference>
<name>A0AAD7U4I6_9STRA</name>
<dbReference type="EMBL" id="JAQMWT010000686">
    <property type="protein sequence ID" value="KAJ8598136.1"/>
    <property type="molecule type" value="Genomic_DNA"/>
</dbReference>
<dbReference type="InterPro" id="IPR016024">
    <property type="entry name" value="ARM-type_fold"/>
</dbReference>
<reference evidence="8" key="1">
    <citation type="submission" date="2023-01" db="EMBL/GenBank/DDBJ databases">
        <title>Metagenome sequencing of chrysophaentin producing Chrysophaeum taylorii.</title>
        <authorList>
            <person name="Davison J."/>
            <person name="Bewley C."/>
        </authorList>
    </citation>
    <scope>NUCLEOTIDE SEQUENCE</scope>
    <source>
        <strain evidence="8">NIES-1699</strain>
    </source>
</reference>